<sequence>MPRRIVLSLIVASSCSAHPRSTFPVFSLIHEPILTLALTSPQAPSSRAFSYVSPGTPTLFLTCLNTSSEQRKTIEYWL</sequence>
<accession>A0A9P5YYA6</accession>
<gene>
    <name evidence="1" type="ORF">BDN70DRAFT_79397</name>
</gene>
<organism evidence="1 2">
    <name type="scientific">Pholiota conissans</name>
    <dbReference type="NCBI Taxonomy" id="109636"/>
    <lineage>
        <taxon>Eukaryota</taxon>
        <taxon>Fungi</taxon>
        <taxon>Dikarya</taxon>
        <taxon>Basidiomycota</taxon>
        <taxon>Agaricomycotina</taxon>
        <taxon>Agaricomycetes</taxon>
        <taxon>Agaricomycetidae</taxon>
        <taxon>Agaricales</taxon>
        <taxon>Agaricineae</taxon>
        <taxon>Strophariaceae</taxon>
        <taxon>Pholiota</taxon>
    </lineage>
</organism>
<reference evidence="1" key="1">
    <citation type="submission" date="2020-11" db="EMBL/GenBank/DDBJ databases">
        <authorList>
            <consortium name="DOE Joint Genome Institute"/>
            <person name="Ahrendt S."/>
            <person name="Riley R."/>
            <person name="Andreopoulos W."/>
            <person name="Labutti K."/>
            <person name="Pangilinan J."/>
            <person name="Ruiz-Duenas F.J."/>
            <person name="Barrasa J.M."/>
            <person name="Sanchez-Garcia M."/>
            <person name="Camarero S."/>
            <person name="Miyauchi S."/>
            <person name="Serrano A."/>
            <person name="Linde D."/>
            <person name="Babiker R."/>
            <person name="Drula E."/>
            <person name="Ayuso-Fernandez I."/>
            <person name="Pacheco R."/>
            <person name="Padilla G."/>
            <person name="Ferreira P."/>
            <person name="Barriuso J."/>
            <person name="Kellner H."/>
            <person name="Castanera R."/>
            <person name="Alfaro M."/>
            <person name="Ramirez L."/>
            <person name="Pisabarro A.G."/>
            <person name="Kuo A."/>
            <person name="Tritt A."/>
            <person name="Lipzen A."/>
            <person name="He G."/>
            <person name="Yan M."/>
            <person name="Ng V."/>
            <person name="Cullen D."/>
            <person name="Martin F."/>
            <person name="Rosso M.-N."/>
            <person name="Henrissat B."/>
            <person name="Hibbett D."/>
            <person name="Martinez A.T."/>
            <person name="Grigoriev I.V."/>
        </authorList>
    </citation>
    <scope>NUCLEOTIDE SEQUENCE</scope>
    <source>
        <strain evidence="1">CIRM-BRFM 674</strain>
    </source>
</reference>
<proteinExistence type="predicted"/>
<dbReference type="AlphaFoldDB" id="A0A9P5YYA6"/>
<evidence type="ECO:0000313" key="1">
    <source>
        <dbReference type="EMBL" id="KAF9477872.1"/>
    </source>
</evidence>
<protein>
    <submittedName>
        <fullName evidence="1">Uncharacterized protein</fullName>
    </submittedName>
</protein>
<keyword evidence="2" id="KW-1185">Reference proteome</keyword>
<dbReference type="PROSITE" id="PS51257">
    <property type="entry name" value="PROKAR_LIPOPROTEIN"/>
    <property type="match status" value="1"/>
</dbReference>
<comment type="caution">
    <text evidence="1">The sequence shown here is derived from an EMBL/GenBank/DDBJ whole genome shotgun (WGS) entry which is preliminary data.</text>
</comment>
<dbReference type="Proteomes" id="UP000807469">
    <property type="component" value="Unassembled WGS sequence"/>
</dbReference>
<evidence type="ECO:0000313" key="2">
    <source>
        <dbReference type="Proteomes" id="UP000807469"/>
    </source>
</evidence>
<dbReference type="EMBL" id="MU155248">
    <property type="protein sequence ID" value="KAF9477872.1"/>
    <property type="molecule type" value="Genomic_DNA"/>
</dbReference>
<name>A0A9P5YYA6_9AGAR</name>